<proteinExistence type="predicted"/>
<feature type="compositionally biased region" description="Low complexity" evidence="1">
    <location>
        <begin position="1"/>
        <end position="18"/>
    </location>
</feature>
<accession>Q49559</accession>
<feature type="region of interest" description="Disordered" evidence="1">
    <location>
        <begin position="1"/>
        <end position="34"/>
    </location>
</feature>
<evidence type="ECO:0000256" key="1">
    <source>
        <dbReference type="SAM" id="MobiDB-lite"/>
    </source>
</evidence>
<reference evidence="2" key="1">
    <citation type="journal article" date="1994" name="J. Clin. Microbiol.">
        <title>Restriction fragment length polymorphism analysis of clinical isolates of Mycobacterium haemophilum.</title>
        <authorList>
            <person name="Kikuchi K."/>
            <person name="Bernard E.M."/>
            <person name="Kiehn T.E."/>
            <person name="Armstrong D."/>
            <person name="Riley L.W."/>
        </authorList>
    </citation>
    <scope>NUCLEOTIDE SEQUENCE</scope>
    <source>
        <strain evidence="2">MSK</strain>
    </source>
</reference>
<dbReference type="PIR" id="S43171">
    <property type="entry name" value="S43171"/>
</dbReference>
<gene>
    <name evidence="2" type="primary">rmh</name>
</gene>
<protein>
    <submittedName>
        <fullName evidence="2">Rmh protein</fullName>
    </submittedName>
</protein>
<name>Q49559_9MYCO</name>
<sequence>MGAAPAANRPAPSAASAATRDAGKFEVQRRSFRHPPLVQRRQPIRSQALLRQRGQLSRQFLGCLPGLALGHDPIGQADR</sequence>
<dbReference type="AlphaFoldDB" id="Q49559"/>
<evidence type="ECO:0000313" key="2">
    <source>
        <dbReference type="EMBL" id="CAA55285.1"/>
    </source>
</evidence>
<dbReference type="EMBL" id="X78536">
    <property type="protein sequence ID" value="CAA55285.1"/>
    <property type="molecule type" value="Genomic_DNA"/>
</dbReference>
<organism evidence="2">
    <name type="scientific">Mycobacterium haemophilum</name>
    <dbReference type="NCBI Taxonomy" id="29311"/>
    <lineage>
        <taxon>Bacteria</taxon>
        <taxon>Bacillati</taxon>
        <taxon>Actinomycetota</taxon>
        <taxon>Actinomycetes</taxon>
        <taxon>Mycobacteriales</taxon>
        <taxon>Mycobacteriaceae</taxon>
        <taxon>Mycobacterium</taxon>
    </lineage>
</organism>